<reference evidence="3 4" key="1">
    <citation type="submission" date="2016-08" db="EMBL/GenBank/DDBJ databases">
        <title>A Parts List for Fungal Cellulosomes Revealed by Comparative Genomics.</title>
        <authorList>
            <consortium name="DOE Joint Genome Institute"/>
            <person name="Haitjema C.H."/>
            <person name="Gilmore S.P."/>
            <person name="Henske J.K."/>
            <person name="Solomon K.V."/>
            <person name="De Groot R."/>
            <person name="Kuo A."/>
            <person name="Mondo S.J."/>
            <person name="Salamov A.A."/>
            <person name="Labutti K."/>
            <person name="Zhao Z."/>
            <person name="Chiniquy J."/>
            <person name="Barry K."/>
            <person name="Brewer H.M."/>
            <person name="Purvine S.O."/>
            <person name="Wright A.T."/>
            <person name="Boxma B."/>
            <person name="Van Alen T."/>
            <person name="Hackstein J.H."/>
            <person name="Baker S.E."/>
            <person name="Grigoriev I.V."/>
            <person name="O'Malley M.A."/>
        </authorList>
    </citation>
    <scope>NUCLEOTIDE SEQUENCE [LARGE SCALE GENOMIC DNA]</scope>
    <source>
        <strain evidence="3 4">S4</strain>
    </source>
</reference>
<gene>
    <name evidence="3" type="ORF">BCR32DRAFT_270331</name>
</gene>
<name>A0A1Y1WWT1_9FUNG</name>
<dbReference type="GO" id="GO:0000398">
    <property type="term" value="P:mRNA splicing, via spliceosome"/>
    <property type="evidence" value="ECO:0007669"/>
    <property type="project" value="TreeGrafter"/>
</dbReference>
<proteinExistence type="inferred from homology"/>
<reference evidence="3 4" key="2">
    <citation type="submission" date="2016-08" db="EMBL/GenBank/DDBJ databases">
        <title>Pervasive Adenine N6-methylation of Active Genes in Fungi.</title>
        <authorList>
            <consortium name="DOE Joint Genome Institute"/>
            <person name="Mondo S.J."/>
            <person name="Dannebaum R.O."/>
            <person name="Kuo R.C."/>
            <person name="Labutti K."/>
            <person name="Haridas S."/>
            <person name="Kuo A."/>
            <person name="Salamov A."/>
            <person name="Ahrendt S.R."/>
            <person name="Lipzen A."/>
            <person name="Sullivan W."/>
            <person name="Andreopoulos W.B."/>
            <person name="Clum A."/>
            <person name="Lindquist E."/>
            <person name="Daum C."/>
            <person name="Ramamoorthy G.K."/>
            <person name="Gryganskyi A."/>
            <person name="Culley D."/>
            <person name="Magnuson J.K."/>
            <person name="James T.Y."/>
            <person name="O'Malley M.A."/>
            <person name="Stajich J.E."/>
            <person name="Spatafora J.W."/>
            <person name="Visel A."/>
            <person name="Grigoriev I.V."/>
        </authorList>
    </citation>
    <scope>NUCLEOTIDE SEQUENCE [LARGE SCALE GENOMIC DNA]</scope>
    <source>
        <strain evidence="3 4">S4</strain>
    </source>
</reference>
<dbReference type="EMBL" id="MCFG01000229">
    <property type="protein sequence ID" value="ORX77922.1"/>
    <property type="molecule type" value="Genomic_DNA"/>
</dbReference>
<evidence type="ECO:0000313" key="3">
    <source>
        <dbReference type="EMBL" id="ORX77922.1"/>
    </source>
</evidence>
<dbReference type="GO" id="GO:0071014">
    <property type="term" value="C:post-mRNA release spliceosomal complex"/>
    <property type="evidence" value="ECO:0007669"/>
    <property type="project" value="TreeGrafter"/>
</dbReference>
<dbReference type="PANTHER" id="PTHR12072:SF5">
    <property type="entry name" value="CWF19-LIKE PROTEIN 2"/>
    <property type="match status" value="1"/>
</dbReference>
<feature type="non-terminal residue" evidence="3">
    <location>
        <position position="231"/>
    </location>
</feature>
<comment type="similarity">
    <text evidence="1">Belongs to the CWF19 family.</text>
</comment>
<dbReference type="Proteomes" id="UP000193944">
    <property type="component" value="Unassembled WGS sequence"/>
</dbReference>
<sequence length="231" mass="26774">MGKHSHSHSHRDHDKKRKRRKHNHEKHKKRHNSSSSSSSSSSEEELQWEEKIIDTTSSTSQINNDNNTTTETHIIESQNDMQIENNNNINEETINEKKIIGPSNVQNNDTNMNMNTNTNDTHSLLTSDIFENIFTSNVKTKQELRVEKAKKEEEDKEKRRLALELNPYFKNGGKGVPTEDNEAEEKDKPSKPKYTIGDAGSKWRMIKLRRVFEMAKEEGKPVEEIALMRYG</sequence>
<comment type="caution">
    <text evidence="3">The sequence shown here is derived from an EMBL/GenBank/DDBJ whole genome shotgun (WGS) entry which is preliminary data.</text>
</comment>
<feature type="region of interest" description="Disordered" evidence="2">
    <location>
        <begin position="1"/>
        <end position="48"/>
    </location>
</feature>
<dbReference type="AlphaFoldDB" id="A0A1Y1WWT1"/>
<organism evidence="3 4">
    <name type="scientific">Anaeromyces robustus</name>
    <dbReference type="NCBI Taxonomy" id="1754192"/>
    <lineage>
        <taxon>Eukaryota</taxon>
        <taxon>Fungi</taxon>
        <taxon>Fungi incertae sedis</taxon>
        <taxon>Chytridiomycota</taxon>
        <taxon>Chytridiomycota incertae sedis</taxon>
        <taxon>Neocallimastigomycetes</taxon>
        <taxon>Neocallimastigales</taxon>
        <taxon>Neocallimastigaceae</taxon>
        <taxon>Anaeromyces</taxon>
    </lineage>
</organism>
<feature type="compositionally biased region" description="Basic and acidic residues" evidence="2">
    <location>
        <begin position="150"/>
        <end position="162"/>
    </location>
</feature>
<protein>
    <submittedName>
        <fullName evidence="3">Uncharacterized protein</fullName>
    </submittedName>
</protein>
<dbReference type="OrthoDB" id="2113965at2759"/>
<evidence type="ECO:0000256" key="2">
    <source>
        <dbReference type="SAM" id="MobiDB-lite"/>
    </source>
</evidence>
<dbReference type="PANTHER" id="PTHR12072">
    <property type="entry name" value="CWF19, CELL CYCLE CONTROL PROTEIN"/>
    <property type="match status" value="1"/>
</dbReference>
<keyword evidence="4" id="KW-1185">Reference proteome</keyword>
<dbReference type="InterPro" id="IPR040194">
    <property type="entry name" value="Cwf19-like"/>
</dbReference>
<feature type="region of interest" description="Disordered" evidence="2">
    <location>
        <begin position="150"/>
        <end position="197"/>
    </location>
</feature>
<feature type="compositionally biased region" description="Basic residues" evidence="2">
    <location>
        <begin position="1"/>
        <end position="32"/>
    </location>
</feature>
<dbReference type="STRING" id="1754192.A0A1Y1WWT1"/>
<evidence type="ECO:0000256" key="1">
    <source>
        <dbReference type="ARBA" id="ARBA00006795"/>
    </source>
</evidence>
<accession>A0A1Y1WWT1</accession>
<evidence type="ECO:0000313" key="4">
    <source>
        <dbReference type="Proteomes" id="UP000193944"/>
    </source>
</evidence>